<dbReference type="RefSeq" id="WP_063708375.1">
    <property type="nucleotide sequence ID" value="NZ_LUUB01000119.1"/>
</dbReference>
<keyword evidence="2" id="KW-0812">Transmembrane</keyword>
<keyword evidence="2" id="KW-0472">Membrane</keyword>
<comment type="caution">
    <text evidence="3">The sequence shown here is derived from an EMBL/GenBank/DDBJ whole genome shotgun (WGS) entry which is preliminary data.</text>
</comment>
<feature type="transmembrane region" description="Helical" evidence="2">
    <location>
        <begin position="122"/>
        <end position="142"/>
    </location>
</feature>
<evidence type="ECO:0000313" key="4">
    <source>
        <dbReference type="Proteomes" id="UP000076959"/>
    </source>
</evidence>
<name>A0A176Y9N3_9BRAD</name>
<keyword evidence="2" id="KW-1133">Transmembrane helix</keyword>
<accession>A0A176Y9N3</accession>
<evidence type="ECO:0000256" key="2">
    <source>
        <dbReference type="SAM" id="Phobius"/>
    </source>
</evidence>
<evidence type="ECO:0000256" key="1">
    <source>
        <dbReference type="SAM" id="MobiDB-lite"/>
    </source>
</evidence>
<proteinExistence type="predicted"/>
<keyword evidence="4" id="KW-1185">Reference proteome</keyword>
<feature type="region of interest" description="Disordered" evidence="1">
    <location>
        <begin position="81"/>
        <end position="111"/>
    </location>
</feature>
<dbReference type="EMBL" id="LUUB01000119">
    <property type="protein sequence ID" value="OAE99595.1"/>
    <property type="molecule type" value="Genomic_DNA"/>
</dbReference>
<reference evidence="3 4" key="1">
    <citation type="submission" date="2016-03" db="EMBL/GenBank/DDBJ databases">
        <title>Draft Genome Sequence of the Strain BR 10245 (Bradyrhizobium sp.) isolated from nodules of Centrolobium paraense.</title>
        <authorList>
            <person name="Simoes-Araujo J.L.Sr."/>
            <person name="Barauna A.C."/>
            <person name="Silva K."/>
            <person name="Zilli J.E."/>
        </authorList>
    </citation>
    <scope>NUCLEOTIDE SEQUENCE [LARGE SCALE GENOMIC DNA]</scope>
    <source>
        <strain evidence="3 4">BR 10245</strain>
    </source>
</reference>
<gene>
    <name evidence="3" type="ORF">AYJ54_33100</name>
</gene>
<dbReference type="Proteomes" id="UP000076959">
    <property type="component" value="Unassembled WGS sequence"/>
</dbReference>
<protein>
    <submittedName>
        <fullName evidence="3">Uncharacterized protein</fullName>
    </submittedName>
</protein>
<organism evidence="3 4">
    <name type="scientific">Bradyrhizobium centrolobii</name>
    <dbReference type="NCBI Taxonomy" id="1505087"/>
    <lineage>
        <taxon>Bacteria</taxon>
        <taxon>Pseudomonadati</taxon>
        <taxon>Pseudomonadota</taxon>
        <taxon>Alphaproteobacteria</taxon>
        <taxon>Hyphomicrobiales</taxon>
        <taxon>Nitrobacteraceae</taxon>
        <taxon>Bradyrhizobium</taxon>
    </lineage>
</organism>
<sequence>MSSSSNASIAKKARTKAEADFATWLMMAKLGGFDDLPSNAQSFLINYRTRLQAMSEAESTALAIREVYSAYYREMGGVGAAPEPKARTQTTEGKVVRSQRRPKPQAGLSAARHSTRPIIRKSLRALLIFASMVALIVAYRFLAQ</sequence>
<dbReference type="AlphaFoldDB" id="A0A176Y9N3"/>
<evidence type="ECO:0000313" key="3">
    <source>
        <dbReference type="EMBL" id="OAE99595.1"/>
    </source>
</evidence>